<dbReference type="InterPro" id="IPR054291">
    <property type="entry name" value="DUF7027"/>
</dbReference>
<dbReference type="WBParaSite" id="PSAMB.scaffold1109size35809.g11091.t1">
    <property type="protein sequence ID" value="PSAMB.scaffold1109size35809.g11091.t1"/>
    <property type="gene ID" value="PSAMB.scaffold1109size35809.g11091"/>
</dbReference>
<keyword evidence="3 5" id="KW-1133">Transmembrane helix</keyword>
<feature type="transmembrane region" description="Helical" evidence="5">
    <location>
        <begin position="76"/>
        <end position="96"/>
    </location>
</feature>
<organism evidence="7 8">
    <name type="scientific">Plectus sambesii</name>
    <dbReference type="NCBI Taxonomy" id="2011161"/>
    <lineage>
        <taxon>Eukaryota</taxon>
        <taxon>Metazoa</taxon>
        <taxon>Ecdysozoa</taxon>
        <taxon>Nematoda</taxon>
        <taxon>Chromadorea</taxon>
        <taxon>Plectida</taxon>
        <taxon>Plectina</taxon>
        <taxon>Plectoidea</taxon>
        <taxon>Plectidae</taxon>
        <taxon>Plectus</taxon>
    </lineage>
</organism>
<evidence type="ECO:0000256" key="2">
    <source>
        <dbReference type="ARBA" id="ARBA00022692"/>
    </source>
</evidence>
<protein>
    <recommendedName>
        <fullName evidence="6">DUF7027 domain-containing protein</fullName>
    </recommendedName>
</protein>
<dbReference type="PANTHER" id="PTHR12479:SF10">
    <property type="entry name" value="LYSOSOMAL-ASSOCIATED TRANSMEMBRANE PROTEIN"/>
    <property type="match status" value="1"/>
</dbReference>
<dbReference type="Proteomes" id="UP000887566">
    <property type="component" value="Unplaced"/>
</dbReference>
<evidence type="ECO:0000313" key="8">
    <source>
        <dbReference type="WBParaSite" id="PSAMB.scaffold1109size35809.g11091.t1"/>
    </source>
</evidence>
<reference evidence="8" key="1">
    <citation type="submission" date="2022-11" db="UniProtKB">
        <authorList>
            <consortium name="WormBaseParasite"/>
        </authorList>
    </citation>
    <scope>IDENTIFICATION</scope>
</reference>
<evidence type="ECO:0000313" key="7">
    <source>
        <dbReference type="Proteomes" id="UP000887566"/>
    </source>
</evidence>
<evidence type="ECO:0000259" key="6">
    <source>
        <dbReference type="Pfam" id="PF22954"/>
    </source>
</evidence>
<comment type="subcellular location">
    <subcellularLocation>
        <location evidence="1">Endomembrane system</location>
        <topology evidence="1">Multi-pass membrane protein</topology>
    </subcellularLocation>
</comment>
<feature type="transmembrane region" description="Helical" evidence="5">
    <location>
        <begin position="177"/>
        <end position="198"/>
    </location>
</feature>
<keyword evidence="2 5" id="KW-0812">Transmembrane</keyword>
<dbReference type="Pfam" id="PF22954">
    <property type="entry name" value="DUF7027"/>
    <property type="match status" value="1"/>
</dbReference>
<evidence type="ECO:0000256" key="3">
    <source>
        <dbReference type="ARBA" id="ARBA00022989"/>
    </source>
</evidence>
<accession>A0A914UNV3</accession>
<sequence>MSSPNRSDGRQHVRFSSLSSMALAASMLHVDVDREREIGRRHRSLVRVSIQADGHLIFEQTECFCGILTVSQGARLIGVIEALFCVIFAIQIPDFLYNDGHFFYTRAWQGYGRTMFAIALSGIVFCIMAVALLLVGLDRRRPRLLVPHLLWQLTFVTLAGFMIIGVVRLILCNQILLPSAVVLIAFFGLPSLVQLWWFRTVFTCYRLLAANRRFSRRWSEALYRLEATSARTLIDQCYNKGDAVFLDVIDE</sequence>
<dbReference type="AlphaFoldDB" id="A0A914UNV3"/>
<keyword evidence="4 5" id="KW-0472">Membrane</keyword>
<dbReference type="PANTHER" id="PTHR12479">
    <property type="entry name" value="LYSOSOMAL-ASSOCIATED TRANSMEMBRANE PROTEIN"/>
    <property type="match status" value="1"/>
</dbReference>
<dbReference type="InterPro" id="IPR051115">
    <property type="entry name" value="LAPTM_transporter"/>
</dbReference>
<feature type="domain" description="DUF7027" evidence="6">
    <location>
        <begin position="72"/>
        <end position="162"/>
    </location>
</feature>
<dbReference type="GO" id="GO:0005765">
    <property type="term" value="C:lysosomal membrane"/>
    <property type="evidence" value="ECO:0007669"/>
    <property type="project" value="TreeGrafter"/>
</dbReference>
<evidence type="ECO:0000256" key="5">
    <source>
        <dbReference type="SAM" id="Phobius"/>
    </source>
</evidence>
<proteinExistence type="predicted"/>
<evidence type="ECO:0000256" key="4">
    <source>
        <dbReference type="ARBA" id="ARBA00023136"/>
    </source>
</evidence>
<name>A0A914UNV3_9BILA</name>
<keyword evidence="7" id="KW-1185">Reference proteome</keyword>
<feature type="transmembrane region" description="Helical" evidence="5">
    <location>
        <begin position="116"/>
        <end position="137"/>
    </location>
</feature>
<evidence type="ECO:0000256" key="1">
    <source>
        <dbReference type="ARBA" id="ARBA00004127"/>
    </source>
</evidence>
<dbReference type="GO" id="GO:0012505">
    <property type="term" value="C:endomembrane system"/>
    <property type="evidence" value="ECO:0007669"/>
    <property type="project" value="UniProtKB-SubCell"/>
</dbReference>
<feature type="transmembrane region" description="Helical" evidence="5">
    <location>
        <begin position="149"/>
        <end position="171"/>
    </location>
</feature>